<proteinExistence type="inferred from homology"/>
<dbReference type="AlphaFoldDB" id="A0A840EVQ3"/>
<dbReference type="Gene3D" id="1.10.3720.10">
    <property type="entry name" value="MetI-like"/>
    <property type="match status" value="2"/>
</dbReference>
<evidence type="ECO:0000256" key="6">
    <source>
        <dbReference type="ARBA" id="ARBA00022989"/>
    </source>
</evidence>
<feature type="domain" description="ABC transmembrane type-1" evidence="9">
    <location>
        <begin position="361"/>
        <end position="558"/>
    </location>
</feature>
<name>A0A840EVQ3_9ACTN</name>
<dbReference type="PANTHER" id="PTHR43357:SF4">
    <property type="entry name" value="INNER MEMBRANE ABC TRANSPORTER PERMEASE PROTEIN YDCV"/>
    <property type="match status" value="1"/>
</dbReference>
<protein>
    <submittedName>
        <fullName evidence="10">Iron(III) transport system permease protein</fullName>
    </submittedName>
</protein>
<evidence type="ECO:0000256" key="8">
    <source>
        <dbReference type="RuleBase" id="RU363032"/>
    </source>
</evidence>
<keyword evidence="2 8" id="KW-0813">Transport</keyword>
<feature type="transmembrane region" description="Helical" evidence="8">
    <location>
        <begin position="486"/>
        <end position="507"/>
    </location>
</feature>
<reference evidence="10 11" key="1">
    <citation type="submission" date="2020-08" db="EMBL/GenBank/DDBJ databases">
        <title>Sequencing the genomes of 1000 actinobacteria strains.</title>
        <authorList>
            <person name="Klenk H.-P."/>
        </authorList>
    </citation>
    <scope>NUCLEOTIDE SEQUENCE [LARGE SCALE GENOMIC DNA]</scope>
    <source>
        <strain evidence="10 11">DSM 45298</strain>
    </source>
</reference>
<organism evidence="10 11">
    <name type="scientific">Gordonia humi</name>
    <dbReference type="NCBI Taxonomy" id="686429"/>
    <lineage>
        <taxon>Bacteria</taxon>
        <taxon>Bacillati</taxon>
        <taxon>Actinomycetota</taxon>
        <taxon>Actinomycetes</taxon>
        <taxon>Mycobacteriales</taxon>
        <taxon>Gordoniaceae</taxon>
        <taxon>Gordonia</taxon>
    </lineage>
</organism>
<feature type="transmembrane region" description="Helical" evidence="8">
    <location>
        <begin position="25"/>
        <end position="49"/>
    </location>
</feature>
<gene>
    <name evidence="10" type="ORF">BKA16_000955</name>
</gene>
<keyword evidence="3" id="KW-1003">Cell membrane</keyword>
<dbReference type="Proteomes" id="UP000551501">
    <property type="component" value="Unassembled WGS sequence"/>
</dbReference>
<dbReference type="InterPro" id="IPR035906">
    <property type="entry name" value="MetI-like_sf"/>
</dbReference>
<comment type="caution">
    <text evidence="10">The sequence shown here is derived from an EMBL/GenBank/DDBJ whole genome shotgun (WGS) entry which is preliminary data.</text>
</comment>
<dbReference type="InterPro" id="IPR000515">
    <property type="entry name" value="MetI-like"/>
</dbReference>
<dbReference type="GO" id="GO:0005886">
    <property type="term" value="C:plasma membrane"/>
    <property type="evidence" value="ECO:0007669"/>
    <property type="project" value="UniProtKB-SubCell"/>
</dbReference>
<feature type="transmembrane region" description="Helical" evidence="8">
    <location>
        <begin position="401"/>
        <end position="425"/>
    </location>
</feature>
<keyword evidence="5 8" id="KW-0812">Transmembrane</keyword>
<feature type="transmembrane region" description="Helical" evidence="8">
    <location>
        <begin position="69"/>
        <end position="93"/>
    </location>
</feature>
<evidence type="ECO:0000313" key="11">
    <source>
        <dbReference type="Proteomes" id="UP000551501"/>
    </source>
</evidence>
<comment type="subcellular location">
    <subcellularLocation>
        <location evidence="1">Cell inner membrane</location>
        <topology evidence="1">Multi-pass membrane protein</topology>
    </subcellularLocation>
    <subcellularLocation>
        <location evidence="8">Cell membrane</location>
        <topology evidence="8">Multi-pass membrane protein</topology>
    </subcellularLocation>
</comment>
<accession>A0A840EVQ3</accession>
<feature type="transmembrane region" description="Helical" evidence="8">
    <location>
        <begin position="365"/>
        <end position="389"/>
    </location>
</feature>
<evidence type="ECO:0000256" key="1">
    <source>
        <dbReference type="ARBA" id="ARBA00004429"/>
    </source>
</evidence>
<dbReference type="CDD" id="cd06261">
    <property type="entry name" value="TM_PBP2"/>
    <property type="match status" value="2"/>
</dbReference>
<sequence>MTTLQRPAPAPTPQPRRRRVGGRGVLALAVILVIAVAAPLAAVLVRAVIGYDGSPSALGALADADNLRVIGNTVLLGVLVVVIATVMAAPLAYLMSWTPMRDKRWVDVAVMVPFMTPPYVAALAWMDFTRVDGLADRWLGTWVGDGVRAVLNTPVGMAAIMACELFTFLYLLLRNRFDAMPASSDEAAEVSGASWGQRLRWVTSPLMTPTFALGALVVFLRACAEFGTPITLGNRIGFPVLVSEIYRNVTIDPLDFPRASAFASVLLGMGVTVWGLQQWVARREVPLGARTGRRVLVRGGRWRLVGYPWISAVLVLSVLVPFTSVVLGAMTVLRSGPLSLDNLTFDYFGRVLHTGHGLEALENSAVLSAVAATVATVFTLVYVAVMSTGRRRPAMPGLRRVVDLLGVAPDTVPTIVLVIGFIFLWNAPWLPVTPYNSVWMIVLAYTVIMLPLVLQSIKSSRTSFGDGLVEASAAAGASSWQTMRHIVVPLMAPGIVAGWLLGFLFGLREVVASSLLRPASLELVSPWILSEFDQGNRPEAMAMTVVGVLTSTVVLVVLEWWRRRMQAARSA</sequence>
<dbReference type="RefSeq" id="WP_183369580.1">
    <property type="nucleotide sequence ID" value="NZ_BAABHL010000128.1"/>
</dbReference>
<feature type="transmembrane region" description="Helical" evidence="8">
    <location>
        <begin position="146"/>
        <end position="173"/>
    </location>
</feature>
<keyword evidence="6 8" id="KW-1133">Transmembrane helix</keyword>
<keyword evidence="7 8" id="KW-0472">Membrane</keyword>
<dbReference type="PROSITE" id="PS50928">
    <property type="entry name" value="ABC_TM1"/>
    <property type="match status" value="2"/>
</dbReference>
<feature type="transmembrane region" description="Helical" evidence="8">
    <location>
        <begin position="302"/>
        <end position="333"/>
    </location>
</feature>
<feature type="transmembrane region" description="Helical" evidence="8">
    <location>
        <begin position="540"/>
        <end position="561"/>
    </location>
</feature>
<keyword evidence="4" id="KW-0997">Cell inner membrane</keyword>
<feature type="transmembrane region" description="Helical" evidence="8">
    <location>
        <begin position="437"/>
        <end position="454"/>
    </location>
</feature>
<keyword evidence="11" id="KW-1185">Reference proteome</keyword>
<evidence type="ECO:0000256" key="7">
    <source>
        <dbReference type="ARBA" id="ARBA00023136"/>
    </source>
</evidence>
<evidence type="ECO:0000259" key="9">
    <source>
        <dbReference type="PROSITE" id="PS50928"/>
    </source>
</evidence>
<dbReference type="Pfam" id="PF00528">
    <property type="entry name" value="BPD_transp_1"/>
    <property type="match status" value="2"/>
</dbReference>
<evidence type="ECO:0000256" key="2">
    <source>
        <dbReference type="ARBA" id="ARBA00022448"/>
    </source>
</evidence>
<feature type="transmembrane region" description="Helical" evidence="8">
    <location>
        <begin position="105"/>
        <end position="126"/>
    </location>
</feature>
<evidence type="ECO:0000256" key="4">
    <source>
        <dbReference type="ARBA" id="ARBA00022519"/>
    </source>
</evidence>
<dbReference type="GO" id="GO:0055085">
    <property type="term" value="P:transmembrane transport"/>
    <property type="evidence" value="ECO:0007669"/>
    <property type="project" value="InterPro"/>
</dbReference>
<evidence type="ECO:0000256" key="5">
    <source>
        <dbReference type="ARBA" id="ARBA00022692"/>
    </source>
</evidence>
<dbReference type="SUPFAM" id="SSF161098">
    <property type="entry name" value="MetI-like"/>
    <property type="match status" value="2"/>
</dbReference>
<dbReference type="PANTHER" id="PTHR43357">
    <property type="entry name" value="INNER MEMBRANE ABC TRANSPORTER PERMEASE PROTEIN YDCV"/>
    <property type="match status" value="1"/>
</dbReference>
<evidence type="ECO:0000313" key="10">
    <source>
        <dbReference type="EMBL" id="MBB4134403.1"/>
    </source>
</evidence>
<dbReference type="EMBL" id="JACIFP010000001">
    <property type="protein sequence ID" value="MBB4134403.1"/>
    <property type="molecule type" value="Genomic_DNA"/>
</dbReference>
<feature type="domain" description="ABC transmembrane type-1" evidence="9">
    <location>
        <begin position="70"/>
        <end position="277"/>
    </location>
</feature>
<comment type="similarity">
    <text evidence="8">Belongs to the binding-protein-dependent transport system permease family.</text>
</comment>
<evidence type="ECO:0000256" key="3">
    <source>
        <dbReference type="ARBA" id="ARBA00022475"/>
    </source>
</evidence>